<reference evidence="1 2" key="1">
    <citation type="submission" date="2019-06" db="EMBL/GenBank/DDBJ databases">
        <title>Pseudomonas bimorpha sp. nov. isolated from bovine raw milk and skim milk concentrate.</title>
        <authorList>
            <person name="Hofmann K."/>
            <person name="Huptas C."/>
            <person name="Doll E."/>
            <person name="Scherer S."/>
            <person name="Wenning M."/>
        </authorList>
    </citation>
    <scope>NUCLEOTIDE SEQUENCE [LARGE SCALE GENOMIC DNA]</scope>
    <source>
        <strain evidence="1 2">DSM 17515</strain>
    </source>
</reference>
<gene>
    <name evidence="1" type="ORF">FIV39_06770</name>
</gene>
<sequence>MRRPKKIRLKLKQIVEYRRIARSVLEKRSLKQSRFLERAASFDRDFEPVGGLAGASKHSPKCISSEDMEA</sequence>
<protein>
    <submittedName>
        <fullName evidence="1">Uncharacterized protein</fullName>
    </submittedName>
</protein>
<accession>A0A5C5PLM7</accession>
<comment type="caution">
    <text evidence="1">The sequence shown here is derived from an EMBL/GenBank/DDBJ whole genome shotgun (WGS) entry which is preliminary data.</text>
</comment>
<organism evidence="1 2">
    <name type="scientific">Pseudomonas grimontii</name>
    <dbReference type="NCBI Taxonomy" id="129847"/>
    <lineage>
        <taxon>Bacteria</taxon>
        <taxon>Pseudomonadati</taxon>
        <taxon>Pseudomonadota</taxon>
        <taxon>Gammaproteobacteria</taxon>
        <taxon>Pseudomonadales</taxon>
        <taxon>Pseudomonadaceae</taxon>
        <taxon>Pseudomonas</taxon>
    </lineage>
</organism>
<evidence type="ECO:0000313" key="2">
    <source>
        <dbReference type="Proteomes" id="UP000317267"/>
    </source>
</evidence>
<name>A0A5C5PLM7_9PSED</name>
<evidence type="ECO:0000313" key="1">
    <source>
        <dbReference type="EMBL" id="TWR68188.1"/>
    </source>
</evidence>
<dbReference type="Proteomes" id="UP000317267">
    <property type="component" value="Unassembled WGS sequence"/>
</dbReference>
<dbReference type="AlphaFoldDB" id="A0A5C5PLM7"/>
<proteinExistence type="predicted"/>
<dbReference type="EMBL" id="VFES01000003">
    <property type="protein sequence ID" value="TWR68188.1"/>
    <property type="molecule type" value="Genomic_DNA"/>
</dbReference>